<reference evidence="6 7" key="1">
    <citation type="submission" date="2019-05" db="EMBL/GenBank/DDBJ databases">
        <authorList>
            <person name="Lee S.D."/>
        </authorList>
    </citation>
    <scope>NUCLEOTIDE SEQUENCE [LARGE SCALE GENOMIC DNA]</scope>
    <source>
        <strain evidence="6 7">C5-26</strain>
    </source>
</reference>
<dbReference type="EMBL" id="VCQV01000033">
    <property type="protein sequence ID" value="TWP33987.1"/>
    <property type="molecule type" value="Genomic_DNA"/>
</dbReference>
<dbReference type="GO" id="GO:0051537">
    <property type="term" value="F:2 iron, 2 sulfur cluster binding"/>
    <property type="evidence" value="ECO:0007669"/>
    <property type="project" value="UniProtKB-KW"/>
</dbReference>
<keyword evidence="1" id="KW-0001">2Fe-2S</keyword>
<keyword evidence="3" id="KW-0408">Iron</keyword>
<evidence type="ECO:0000256" key="3">
    <source>
        <dbReference type="ARBA" id="ARBA00023004"/>
    </source>
</evidence>
<organism evidence="6 7">
    <name type="scientific">Leekyejoonella antrihumi</name>
    <dbReference type="NCBI Taxonomy" id="1660198"/>
    <lineage>
        <taxon>Bacteria</taxon>
        <taxon>Bacillati</taxon>
        <taxon>Actinomycetota</taxon>
        <taxon>Actinomycetes</taxon>
        <taxon>Micrococcales</taxon>
        <taxon>Dermacoccaceae</taxon>
        <taxon>Leekyejoonella</taxon>
    </lineage>
</organism>
<evidence type="ECO:0000256" key="1">
    <source>
        <dbReference type="ARBA" id="ARBA00022714"/>
    </source>
</evidence>
<dbReference type="GO" id="GO:0016705">
    <property type="term" value="F:oxidoreductase activity, acting on paired donors, with incorporation or reduction of molecular oxygen"/>
    <property type="evidence" value="ECO:0007669"/>
    <property type="project" value="UniProtKB-ARBA"/>
</dbReference>
<dbReference type="SUPFAM" id="SSF50022">
    <property type="entry name" value="ISP domain"/>
    <property type="match status" value="1"/>
</dbReference>
<gene>
    <name evidence="6" type="ORF">FGL98_19325</name>
</gene>
<protein>
    <submittedName>
        <fullName evidence="6">Rieske 2Fe-2S domain-containing protein</fullName>
    </submittedName>
</protein>
<evidence type="ECO:0000259" key="5">
    <source>
        <dbReference type="PROSITE" id="PS51296"/>
    </source>
</evidence>
<accession>A0A563DUP9</accession>
<dbReference type="InterPro" id="IPR017941">
    <property type="entry name" value="Rieske_2Fe-2S"/>
</dbReference>
<dbReference type="Pfam" id="PF00355">
    <property type="entry name" value="Rieske"/>
    <property type="match status" value="1"/>
</dbReference>
<dbReference type="Proteomes" id="UP000320244">
    <property type="component" value="Unassembled WGS sequence"/>
</dbReference>
<reference evidence="6 7" key="2">
    <citation type="submission" date="2019-08" db="EMBL/GenBank/DDBJ databases">
        <title>Jejuicoccus antrihumi gen. nov., sp. nov., a new member of the family Dermacoccaceae isolated from a cave.</title>
        <authorList>
            <person name="Schumann P."/>
            <person name="Kim I.S."/>
        </authorList>
    </citation>
    <scope>NUCLEOTIDE SEQUENCE [LARGE SCALE GENOMIC DNA]</scope>
    <source>
        <strain evidence="6 7">C5-26</strain>
    </source>
</reference>
<dbReference type="AlphaFoldDB" id="A0A563DUP9"/>
<dbReference type="GO" id="GO:0046872">
    <property type="term" value="F:metal ion binding"/>
    <property type="evidence" value="ECO:0007669"/>
    <property type="project" value="UniProtKB-KW"/>
</dbReference>
<evidence type="ECO:0000313" key="7">
    <source>
        <dbReference type="Proteomes" id="UP000320244"/>
    </source>
</evidence>
<evidence type="ECO:0000256" key="2">
    <source>
        <dbReference type="ARBA" id="ARBA00022723"/>
    </source>
</evidence>
<dbReference type="GO" id="GO:0004497">
    <property type="term" value="F:monooxygenase activity"/>
    <property type="evidence" value="ECO:0007669"/>
    <property type="project" value="UniProtKB-ARBA"/>
</dbReference>
<dbReference type="PROSITE" id="PS51296">
    <property type="entry name" value="RIESKE"/>
    <property type="match status" value="1"/>
</dbReference>
<sequence>MLLFGRVPRRASLRRIDRGSGQLVVWRGRTGRWTVTRSFCCHRACSTGSARIICCGS</sequence>
<comment type="caution">
    <text evidence="6">The sequence shown here is derived from an EMBL/GenBank/DDBJ whole genome shotgun (WGS) entry which is preliminary data.</text>
</comment>
<keyword evidence="7" id="KW-1185">Reference proteome</keyword>
<evidence type="ECO:0000256" key="4">
    <source>
        <dbReference type="ARBA" id="ARBA00023014"/>
    </source>
</evidence>
<keyword evidence="4" id="KW-0411">Iron-sulfur</keyword>
<name>A0A563DUP9_9MICO</name>
<dbReference type="InterPro" id="IPR036922">
    <property type="entry name" value="Rieske_2Fe-2S_sf"/>
</dbReference>
<proteinExistence type="predicted"/>
<evidence type="ECO:0000313" key="6">
    <source>
        <dbReference type="EMBL" id="TWP33987.1"/>
    </source>
</evidence>
<feature type="domain" description="Rieske" evidence="5">
    <location>
        <begin position="1"/>
        <end position="57"/>
    </location>
</feature>
<keyword evidence="2" id="KW-0479">Metal-binding</keyword>